<evidence type="ECO:0000256" key="1">
    <source>
        <dbReference type="ARBA" id="ARBA00022741"/>
    </source>
</evidence>
<evidence type="ECO:0000259" key="4">
    <source>
        <dbReference type="Pfam" id="PF18297"/>
    </source>
</evidence>
<keyword evidence="1" id="KW-0547">Nucleotide-binding</keyword>
<dbReference type="EMBL" id="DTHJ01000047">
    <property type="protein sequence ID" value="HHS62393.1"/>
    <property type="molecule type" value="Genomic_DNA"/>
</dbReference>
<dbReference type="Gene3D" id="3.40.50.620">
    <property type="entry name" value="HUPs"/>
    <property type="match status" value="1"/>
</dbReference>
<feature type="domain" description="Thil AANH" evidence="3">
    <location>
        <begin position="4"/>
        <end position="137"/>
    </location>
</feature>
<dbReference type="PANTHER" id="PTHR43169:SF2">
    <property type="entry name" value="NAD_GMP SYNTHASE DOMAIN-CONTAINING PROTEIN"/>
    <property type="match status" value="1"/>
</dbReference>
<proteinExistence type="predicted"/>
<name>A0A7C6AF89_UNCW3</name>
<feature type="domain" description="NFACT protein RNA binding" evidence="4">
    <location>
        <begin position="218"/>
        <end position="317"/>
    </location>
</feature>
<gene>
    <name evidence="5" type="ORF">ENV70_02085</name>
</gene>
<protein>
    <submittedName>
        <fullName evidence="5">DUF814 domain-containing protein</fullName>
    </submittedName>
</protein>
<keyword evidence="2" id="KW-0067">ATP-binding</keyword>
<dbReference type="GO" id="GO:0005524">
    <property type="term" value="F:ATP binding"/>
    <property type="evidence" value="ECO:0007669"/>
    <property type="project" value="UniProtKB-KW"/>
</dbReference>
<dbReference type="InterPro" id="IPR059101">
    <property type="entry name" value="NFACT-R_2"/>
</dbReference>
<dbReference type="InterPro" id="IPR052188">
    <property type="entry name" value="Ni-pincer_cofactor_biosynth"/>
</dbReference>
<dbReference type="Pfam" id="PF18297">
    <property type="entry name" value="NFACT-R_2"/>
    <property type="match status" value="1"/>
</dbReference>
<accession>A0A7C6AF89</accession>
<dbReference type="GO" id="GO:0004810">
    <property type="term" value="F:CCA tRNA nucleotidyltransferase activity"/>
    <property type="evidence" value="ECO:0007669"/>
    <property type="project" value="InterPro"/>
</dbReference>
<dbReference type="Pfam" id="PF02568">
    <property type="entry name" value="ThiI"/>
    <property type="match status" value="1"/>
</dbReference>
<dbReference type="InterPro" id="IPR014729">
    <property type="entry name" value="Rossmann-like_a/b/a_fold"/>
</dbReference>
<dbReference type="PANTHER" id="PTHR43169">
    <property type="entry name" value="EXSB FAMILY PROTEIN"/>
    <property type="match status" value="1"/>
</dbReference>
<sequence>MMAKAVVLYSGGLDSTLALEIVKDWGITCYPLHLTHQFLPAKTLLKIPKLKIIDITEELIEIIRSPRYGFGENLNPCVDCRILMLQKAKEYMKEVKADFIVTGEVLDQRPFSQRMEMLNLVVKKADLEGLVVRPLSGGLLPETIPEKKGWIKREKLLKIKGRSRREALALAQEMNITEFQTPSGGCLLTDPGFSRRVADLMRYEEKIKPEDIALLKIGRHFRLSPEAKLVVGREEEENEKLEKFISQADYLLYVPDTGSPNGLLFGGKDFLKISAQIVARYSDKKSEPQVEVWYKEGRKTVKIKVAPIKDEDLNKYRIG</sequence>
<dbReference type="SUPFAM" id="SSF52402">
    <property type="entry name" value="Adenine nucleotide alpha hydrolases-like"/>
    <property type="match status" value="1"/>
</dbReference>
<evidence type="ECO:0000256" key="2">
    <source>
        <dbReference type="ARBA" id="ARBA00022840"/>
    </source>
</evidence>
<dbReference type="AlphaFoldDB" id="A0A7C6AF89"/>
<evidence type="ECO:0000313" key="5">
    <source>
        <dbReference type="EMBL" id="HHS62393.1"/>
    </source>
</evidence>
<comment type="caution">
    <text evidence="5">The sequence shown here is derived from an EMBL/GenBank/DDBJ whole genome shotgun (WGS) entry which is preliminary data.</text>
</comment>
<reference evidence="5" key="1">
    <citation type="journal article" date="2020" name="mSystems">
        <title>Genome- and Community-Level Interaction Insights into Carbon Utilization and Element Cycling Functions of Hydrothermarchaeota in Hydrothermal Sediment.</title>
        <authorList>
            <person name="Zhou Z."/>
            <person name="Liu Y."/>
            <person name="Xu W."/>
            <person name="Pan J."/>
            <person name="Luo Z.H."/>
            <person name="Li M."/>
        </authorList>
    </citation>
    <scope>NUCLEOTIDE SEQUENCE [LARGE SCALE GENOMIC DNA]</scope>
    <source>
        <strain evidence="5">SpSt-783</strain>
    </source>
</reference>
<evidence type="ECO:0000259" key="3">
    <source>
        <dbReference type="Pfam" id="PF02568"/>
    </source>
</evidence>
<dbReference type="InterPro" id="IPR020536">
    <property type="entry name" value="ThiI_AANH"/>
</dbReference>
<organism evidence="5">
    <name type="scientific">candidate division WOR-3 bacterium</name>
    <dbReference type="NCBI Taxonomy" id="2052148"/>
    <lineage>
        <taxon>Bacteria</taxon>
        <taxon>Bacteria division WOR-3</taxon>
    </lineage>
</organism>